<dbReference type="InterPro" id="IPR018022">
    <property type="entry name" value="IPT"/>
</dbReference>
<feature type="binding site" evidence="10">
    <location>
        <begin position="16"/>
        <end position="21"/>
    </location>
    <ligand>
        <name>substrate</name>
    </ligand>
</feature>
<evidence type="ECO:0000256" key="8">
    <source>
        <dbReference type="ARBA" id="ARBA00022842"/>
    </source>
</evidence>
<reference evidence="15" key="1">
    <citation type="submission" date="2017-09" db="EMBL/GenBank/DDBJ databases">
        <title>Depth-based differentiation of microbial function through sediment-hosted aquifers and enrichment of novel symbionts in the deep terrestrial subsurface.</title>
        <authorList>
            <person name="Probst A.J."/>
            <person name="Ladd B."/>
            <person name="Jarett J.K."/>
            <person name="Geller-Mcgrath D.E."/>
            <person name="Sieber C.M.K."/>
            <person name="Emerson J.B."/>
            <person name="Anantharaman K."/>
            <person name="Thomas B.C."/>
            <person name="Malmstrom R."/>
            <person name="Stieglmeier M."/>
            <person name="Klingl A."/>
            <person name="Woyke T."/>
            <person name="Ryan C.M."/>
            <person name="Banfield J.F."/>
        </authorList>
    </citation>
    <scope>NUCLEOTIDE SEQUENCE [LARGE SCALE GENOMIC DNA]</scope>
</reference>
<dbReference type="PANTHER" id="PTHR11088:SF60">
    <property type="entry name" value="TRNA DIMETHYLALLYLTRANSFERASE"/>
    <property type="match status" value="1"/>
</dbReference>
<keyword evidence="4 10" id="KW-0808">Transferase</keyword>
<dbReference type="GO" id="GO:0006400">
    <property type="term" value="P:tRNA modification"/>
    <property type="evidence" value="ECO:0007669"/>
    <property type="project" value="TreeGrafter"/>
</dbReference>
<dbReference type="Gene3D" id="3.40.50.300">
    <property type="entry name" value="P-loop containing nucleotide triphosphate hydrolases"/>
    <property type="match status" value="1"/>
</dbReference>
<feature type="site" description="Interaction with substrate tRNA" evidence="10">
    <location>
        <position position="104"/>
    </location>
</feature>
<evidence type="ECO:0000256" key="3">
    <source>
        <dbReference type="ARBA" id="ARBA00005842"/>
    </source>
</evidence>
<dbReference type="Pfam" id="PF01715">
    <property type="entry name" value="IPPT"/>
    <property type="match status" value="1"/>
</dbReference>
<name>A0A2M6WBG8_9BACT</name>
<evidence type="ECO:0000256" key="1">
    <source>
        <dbReference type="ARBA" id="ARBA00001946"/>
    </source>
</evidence>
<keyword evidence="8 10" id="KW-0460">Magnesium</keyword>
<dbReference type="NCBIfam" id="TIGR00174">
    <property type="entry name" value="miaA"/>
    <property type="match status" value="1"/>
</dbReference>
<comment type="cofactor">
    <cofactor evidence="1 10">
        <name>Mg(2+)</name>
        <dbReference type="ChEBI" id="CHEBI:18420"/>
    </cofactor>
</comment>
<evidence type="ECO:0000256" key="2">
    <source>
        <dbReference type="ARBA" id="ARBA00003213"/>
    </source>
</evidence>
<dbReference type="Gene3D" id="1.10.20.140">
    <property type="match status" value="1"/>
</dbReference>
<dbReference type="InterPro" id="IPR027417">
    <property type="entry name" value="P-loop_NTPase"/>
</dbReference>
<evidence type="ECO:0000313" key="14">
    <source>
        <dbReference type="EMBL" id="PIT90136.1"/>
    </source>
</evidence>
<dbReference type="GO" id="GO:0052381">
    <property type="term" value="F:tRNA dimethylallyltransferase activity"/>
    <property type="evidence" value="ECO:0007669"/>
    <property type="project" value="UniProtKB-UniRule"/>
</dbReference>
<comment type="caution">
    <text evidence="14">The sequence shown here is derived from an EMBL/GenBank/DDBJ whole genome shotgun (WGS) entry which is preliminary data.</text>
</comment>
<protein>
    <recommendedName>
        <fullName evidence="10">tRNA dimethylallyltransferase</fullName>
        <ecNumber evidence="10">2.5.1.75</ecNumber>
    </recommendedName>
    <alternativeName>
        <fullName evidence="10">Dimethylallyl diphosphate:tRNA dimethylallyltransferase</fullName>
        <shortName evidence="10">DMAPP:tRNA dimethylallyltransferase</shortName>
        <shortName evidence="10">DMATase</shortName>
    </alternativeName>
    <alternativeName>
        <fullName evidence="10">Isopentenyl-diphosphate:tRNA isopentenyltransferase</fullName>
        <shortName evidence="10">IPP transferase</shortName>
        <shortName evidence="10">IPPT</shortName>
        <shortName evidence="10">IPTase</shortName>
    </alternativeName>
</protein>
<evidence type="ECO:0000256" key="7">
    <source>
        <dbReference type="ARBA" id="ARBA00022840"/>
    </source>
</evidence>
<comment type="subunit">
    <text evidence="10">Monomer.</text>
</comment>
<evidence type="ECO:0000256" key="9">
    <source>
        <dbReference type="ARBA" id="ARBA00049563"/>
    </source>
</evidence>
<keyword evidence="5 10" id="KW-0819">tRNA processing</keyword>
<keyword evidence="7 10" id="KW-0067">ATP-binding</keyword>
<organism evidence="14 15">
    <name type="scientific">Candidatus Kuenenbacteria bacterium CG10_big_fil_rev_8_21_14_0_10_36_11</name>
    <dbReference type="NCBI Taxonomy" id="1974618"/>
    <lineage>
        <taxon>Bacteria</taxon>
        <taxon>Candidatus Kueneniibacteriota</taxon>
    </lineage>
</organism>
<comment type="similarity">
    <text evidence="3 10 13">Belongs to the IPP transferase family.</text>
</comment>
<sequence>MSSKNLSKIIVVLGPTAAGKTKLAVKLARKFNGEIVSADSRQVYCGIDIGTGKDLKEYKFIPHHLIDIINPNQKFNVAKYKKLALRAIKDILRRGKLPIIVGGTGLYISAIVDNYEIPKVKPDLKLRNKLMKMSLAEKIKLLKKSDSKSLEFVDTKNPRRLDRALEVCMAGYKFSELRQKSKPIFDCLQIGITPSKKILDECIDKRVDEMIKNGLVDETKKLIKKFSSNAVPLQTIGYKEIVDYLDNVDNIGNNVGAYCNTPLQQKQKIINLIKIHTHQFAKRQMTWFKRDKRIKWVKNYRKAEILLTQFLQK</sequence>
<accession>A0A2M6WBG8</accession>
<evidence type="ECO:0000256" key="11">
    <source>
        <dbReference type="RuleBase" id="RU003783"/>
    </source>
</evidence>
<evidence type="ECO:0000256" key="5">
    <source>
        <dbReference type="ARBA" id="ARBA00022694"/>
    </source>
</evidence>
<gene>
    <name evidence="10" type="primary">miaA</name>
    <name evidence="14" type="ORF">COU23_00040</name>
</gene>
<feature type="binding site" evidence="10">
    <location>
        <begin position="14"/>
        <end position="21"/>
    </location>
    <ligand>
        <name>ATP</name>
        <dbReference type="ChEBI" id="CHEBI:30616"/>
    </ligand>
</feature>
<dbReference type="EMBL" id="PFBP01000002">
    <property type="protein sequence ID" value="PIT90136.1"/>
    <property type="molecule type" value="Genomic_DNA"/>
</dbReference>
<dbReference type="SUPFAM" id="SSF52540">
    <property type="entry name" value="P-loop containing nucleoside triphosphate hydrolases"/>
    <property type="match status" value="1"/>
</dbReference>
<evidence type="ECO:0000256" key="10">
    <source>
        <dbReference type="HAMAP-Rule" id="MF_00185"/>
    </source>
</evidence>
<evidence type="ECO:0000256" key="13">
    <source>
        <dbReference type="RuleBase" id="RU003785"/>
    </source>
</evidence>
<dbReference type="AlphaFoldDB" id="A0A2M6WBG8"/>
<feature type="region of interest" description="Interaction with substrate tRNA" evidence="10">
    <location>
        <begin position="39"/>
        <end position="42"/>
    </location>
</feature>
<comment type="function">
    <text evidence="2 10 12">Catalyzes the transfer of a dimethylallyl group onto the adenine at position 37 in tRNAs that read codons beginning with uridine, leading to the formation of N6-(dimethylallyl)adenosine (i(6)A).</text>
</comment>
<dbReference type="InterPro" id="IPR039657">
    <property type="entry name" value="Dimethylallyltransferase"/>
</dbReference>
<evidence type="ECO:0000313" key="15">
    <source>
        <dbReference type="Proteomes" id="UP000231464"/>
    </source>
</evidence>
<dbReference type="PANTHER" id="PTHR11088">
    <property type="entry name" value="TRNA DIMETHYLALLYLTRANSFERASE"/>
    <property type="match status" value="1"/>
</dbReference>
<proteinExistence type="inferred from homology"/>
<feature type="site" description="Interaction with substrate tRNA" evidence="10">
    <location>
        <position position="127"/>
    </location>
</feature>
<dbReference type="GO" id="GO:0005524">
    <property type="term" value="F:ATP binding"/>
    <property type="evidence" value="ECO:0007669"/>
    <property type="project" value="UniProtKB-UniRule"/>
</dbReference>
<keyword evidence="6 10" id="KW-0547">Nucleotide-binding</keyword>
<comment type="caution">
    <text evidence="10">Lacks conserved residue(s) required for the propagation of feature annotation.</text>
</comment>
<dbReference type="Proteomes" id="UP000231464">
    <property type="component" value="Unassembled WGS sequence"/>
</dbReference>
<dbReference type="EC" id="2.5.1.75" evidence="10"/>
<dbReference type="HAMAP" id="MF_00185">
    <property type="entry name" value="IPP_trans"/>
    <property type="match status" value="1"/>
</dbReference>
<evidence type="ECO:0000256" key="12">
    <source>
        <dbReference type="RuleBase" id="RU003784"/>
    </source>
</evidence>
<evidence type="ECO:0000256" key="4">
    <source>
        <dbReference type="ARBA" id="ARBA00022679"/>
    </source>
</evidence>
<evidence type="ECO:0000256" key="6">
    <source>
        <dbReference type="ARBA" id="ARBA00022741"/>
    </source>
</evidence>
<comment type="catalytic activity">
    <reaction evidence="9 10 11">
        <text>adenosine(37) in tRNA + dimethylallyl diphosphate = N(6)-dimethylallyladenosine(37) in tRNA + diphosphate</text>
        <dbReference type="Rhea" id="RHEA:26482"/>
        <dbReference type="Rhea" id="RHEA-COMP:10162"/>
        <dbReference type="Rhea" id="RHEA-COMP:10375"/>
        <dbReference type="ChEBI" id="CHEBI:33019"/>
        <dbReference type="ChEBI" id="CHEBI:57623"/>
        <dbReference type="ChEBI" id="CHEBI:74411"/>
        <dbReference type="ChEBI" id="CHEBI:74415"/>
        <dbReference type="EC" id="2.5.1.75"/>
    </reaction>
</comment>